<dbReference type="EC" id="3.1.4.46" evidence="2"/>
<feature type="domain" description="GP-PDE" evidence="1">
    <location>
        <begin position="2"/>
        <end position="240"/>
    </location>
</feature>
<dbReference type="GO" id="GO:0008889">
    <property type="term" value="F:glycerophosphodiester phosphodiesterase activity"/>
    <property type="evidence" value="ECO:0007669"/>
    <property type="project" value="UniProtKB-EC"/>
</dbReference>
<reference evidence="2 3" key="1">
    <citation type="journal article" date="2011" name="J. Bacteriol.">
        <title>Genome sequence of Brevibacillus laterosporus LMG 15441, a pathogen of invertebrates.</title>
        <authorList>
            <person name="Djukic M."/>
            <person name="Poehlein A."/>
            <person name="Thurmer A."/>
            <person name="Daniel R."/>
        </authorList>
    </citation>
    <scope>NUCLEOTIDE SEQUENCE [LARGE SCALE GENOMIC DNA]</scope>
    <source>
        <strain evidence="2 3">LMG 15441</strain>
    </source>
</reference>
<organism evidence="2 3">
    <name type="scientific">Brevibacillus laterosporus LMG 15441</name>
    <dbReference type="NCBI Taxonomy" id="1042163"/>
    <lineage>
        <taxon>Bacteria</taxon>
        <taxon>Bacillati</taxon>
        <taxon>Bacillota</taxon>
        <taxon>Bacilli</taxon>
        <taxon>Bacillales</taxon>
        <taxon>Paenibacillaceae</taxon>
        <taxon>Brevibacillus</taxon>
    </lineage>
</organism>
<gene>
    <name evidence="2" type="ORF">BRLA_c045340</name>
</gene>
<dbReference type="PROSITE" id="PS51704">
    <property type="entry name" value="GP_PDE"/>
    <property type="match status" value="1"/>
</dbReference>
<evidence type="ECO:0000259" key="1">
    <source>
        <dbReference type="PROSITE" id="PS51704"/>
    </source>
</evidence>
<sequence>MSYCMAQRGWSGRAPENTMAAIKLALAEPGIQAIEVDVQLSKDEIPVLIHDFTLERTTNGSGLVKDHTFEQLRQWSAGGWFAEEFSDETIPALEELFQAVSQHTCRLNVELKTAGNLYPRLAEKVVELVEAYELHSQVCLTSFDHEIIKKVKELQPSMKTGLIIAGKPVLLREQLEETGATILSMAYPYLTKDFVHIMLEQDYEIFAWTIDGEHEIRRISEWHPHLYICTNYPDRMLSWHAERKESE</sequence>
<accession>A0A075RC66</accession>
<dbReference type="KEGG" id="blr:BRLA_c045340"/>
<dbReference type="RefSeq" id="WP_003334134.1">
    <property type="nucleotide sequence ID" value="NZ_CP007806.1"/>
</dbReference>
<dbReference type="EMBL" id="CP007806">
    <property type="protein sequence ID" value="AIG28798.1"/>
    <property type="molecule type" value="Genomic_DNA"/>
</dbReference>
<dbReference type="Proteomes" id="UP000005850">
    <property type="component" value="Chromosome"/>
</dbReference>
<dbReference type="Pfam" id="PF03009">
    <property type="entry name" value="GDPD"/>
    <property type="match status" value="1"/>
</dbReference>
<dbReference type="PANTHER" id="PTHR46211:SF14">
    <property type="entry name" value="GLYCEROPHOSPHODIESTER PHOSPHODIESTERASE"/>
    <property type="match status" value="1"/>
</dbReference>
<keyword evidence="3" id="KW-1185">Reference proteome</keyword>
<keyword evidence="2" id="KW-0378">Hydrolase</keyword>
<dbReference type="InterPro" id="IPR017946">
    <property type="entry name" value="PLC-like_Pdiesterase_TIM-brl"/>
</dbReference>
<name>A0A075RC66_BRELA</name>
<dbReference type="GO" id="GO:0006629">
    <property type="term" value="P:lipid metabolic process"/>
    <property type="evidence" value="ECO:0007669"/>
    <property type="project" value="InterPro"/>
</dbReference>
<dbReference type="InterPro" id="IPR030395">
    <property type="entry name" value="GP_PDE_dom"/>
</dbReference>
<proteinExistence type="predicted"/>
<dbReference type="AlphaFoldDB" id="A0A075RC66"/>
<protein>
    <submittedName>
        <fullName evidence="2">Glycerophosphoryl diester phosphodiesterase</fullName>
        <ecNumber evidence="2">3.1.4.46</ecNumber>
    </submittedName>
</protein>
<dbReference type="STRING" id="1042163.BRLA_c045340"/>
<evidence type="ECO:0000313" key="3">
    <source>
        <dbReference type="Proteomes" id="UP000005850"/>
    </source>
</evidence>
<dbReference type="Gene3D" id="3.20.20.190">
    <property type="entry name" value="Phosphatidylinositol (PI) phosphodiesterase"/>
    <property type="match status" value="1"/>
</dbReference>
<dbReference type="eggNOG" id="COG0584">
    <property type="taxonomic scope" value="Bacteria"/>
</dbReference>
<dbReference type="SUPFAM" id="SSF51695">
    <property type="entry name" value="PLC-like phosphodiesterases"/>
    <property type="match status" value="1"/>
</dbReference>
<dbReference type="PANTHER" id="PTHR46211">
    <property type="entry name" value="GLYCEROPHOSPHORYL DIESTER PHOSPHODIESTERASE"/>
    <property type="match status" value="1"/>
</dbReference>
<evidence type="ECO:0000313" key="2">
    <source>
        <dbReference type="EMBL" id="AIG28798.1"/>
    </source>
</evidence>
<dbReference type="HOGENOM" id="CLU_030006_3_5_9"/>